<comment type="cofactor">
    <cofactor evidence="2">
        <name>Mg(2+)</name>
        <dbReference type="ChEBI" id="CHEBI:18420"/>
    </cofactor>
</comment>
<sequence>MAIKFGTDGWRAIMADEFTFGNVEIVAQAIADFARGAGIADRGVVIGYDMRFLSDKFAFRAAEVLTGNGIPVLIPPAALPTPVTAFAITHHQAAGAIMLTASHNPPEYNGIKFIPEYAGPALPEITDRIESRVKELVASAQGPEGNDGQERFDVAPVVKKLRLTEARKQGLVRDIDPMGAYMAQLASVVDMKTVAASGLKIVVDPMWGAGIGYLEKVLDQCGLDYQVIHNYRDVLFGGSLPEPSDAVLKELKAKVVESGAHLGLALDGDADRFGVIDADGTFINANQVLTLLYHHLLTRRGLTGPVARTVATTHMLDRIAAKQGTTVEETPVGFKYIGLSLRDHGTLLGGEESGGLSVRGHMPEKDGVLACILMAEVRAAAGKPLTEVLNDISREYGQLVSQRLDLHTAPEEKGAIMVALQAYSPSKIAGVDVVKRLTIDGVKLQLADGAYALVRASGTEPLFRLYVEANSQEQLKAIQSEVKEALKL</sequence>
<evidence type="ECO:0000259" key="15">
    <source>
        <dbReference type="Pfam" id="PF00408"/>
    </source>
</evidence>
<dbReference type="EC" id="5.4.2.2" evidence="6"/>
<feature type="domain" description="Alpha-D-phosphohexomutase C-terminal" evidence="15">
    <location>
        <begin position="427"/>
        <end position="484"/>
    </location>
</feature>
<keyword evidence="9 14" id="KW-0460">Magnesium</keyword>
<evidence type="ECO:0000256" key="9">
    <source>
        <dbReference type="ARBA" id="ARBA00022842"/>
    </source>
</evidence>
<evidence type="ECO:0000259" key="16">
    <source>
        <dbReference type="Pfam" id="PF02878"/>
    </source>
</evidence>
<dbReference type="SUPFAM" id="SSF53738">
    <property type="entry name" value="Phosphoglucomutase, first 3 domains"/>
    <property type="match status" value="2"/>
</dbReference>
<dbReference type="Proteomes" id="UP000430670">
    <property type="component" value="Unassembled WGS sequence"/>
</dbReference>
<gene>
    <name evidence="19" type="ORF">GJ688_13130</name>
</gene>
<evidence type="ECO:0000256" key="3">
    <source>
        <dbReference type="ARBA" id="ARBA00005164"/>
    </source>
</evidence>
<evidence type="ECO:0000256" key="13">
    <source>
        <dbReference type="ARBA" id="ARBA00041467"/>
    </source>
</evidence>
<feature type="domain" description="Alpha-D-phosphohexomutase alpha/beta/alpha" evidence="17">
    <location>
        <begin position="180"/>
        <end position="280"/>
    </location>
</feature>
<keyword evidence="20" id="KW-1185">Reference proteome</keyword>
<evidence type="ECO:0000256" key="6">
    <source>
        <dbReference type="ARBA" id="ARBA00012728"/>
    </source>
</evidence>
<dbReference type="PROSITE" id="PS00710">
    <property type="entry name" value="PGM_PMM"/>
    <property type="match status" value="1"/>
</dbReference>
<comment type="catalytic activity">
    <reaction evidence="1">
        <text>alpha-D-glucose 1-phosphate = alpha-D-glucose 6-phosphate</text>
        <dbReference type="Rhea" id="RHEA:23536"/>
        <dbReference type="ChEBI" id="CHEBI:58225"/>
        <dbReference type="ChEBI" id="CHEBI:58601"/>
        <dbReference type="EC" id="5.4.2.2"/>
    </reaction>
</comment>
<dbReference type="Pfam" id="PF02879">
    <property type="entry name" value="PGM_PMM_II"/>
    <property type="match status" value="1"/>
</dbReference>
<dbReference type="GO" id="GO:0005975">
    <property type="term" value="P:carbohydrate metabolic process"/>
    <property type="evidence" value="ECO:0007669"/>
    <property type="project" value="InterPro"/>
</dbReference>
<dbReference type="CDD" id="cd05800">
    <property type="entry name" value="PGM_like2"/>
    <property type="match status" value="1"/>
</dbReference>
<comment type="pathway">
    <text evidence="3">Glycolipid metabolism; diglucosyl-diacylglycerol biosynthesis.</text>
</comment>
<comment type="pathway">
    <text evidence="4">Lipid metabolism.</text>
</comment>
<evidence type="ECO:0000259" key="18">
    <source>
        <dbReference type="Pfam" id="PF02880"/>
    </source>
</evidence>
<feature type="domain" description="Alpha-D-phosphohexomutase alpha/beta/alpha" evidence="18">
    <location>
        <begin position="285"/>
        <end position="394"/>
    </location>
</feature>
<dbReference type="Pfam" id="PF02878">
    <property type="entry name" value="PGM_PMM_I"/>
    <property type="match status" value="1"/>
</dbReference>
<keyword evidence="8 14" id="KW-0479">Metal-binding</keyword>
<evidence type="ECO:0000256" key="4">
    <source>
        <dbReference type="ARBA" id="ARBA00005189"/>
    </source>
</evidence>
<dbReference type="InterPro" id="IPR016055">
    <property type="entry name" value="A-D-PHexomutase_a/b/a-I/II/III"/>
</dbReference>
<dbReference type="InterPro" id="IPR016066">
    <property type="entry name" value="A-D-PHexomutase_CS"/>
</dbReference>
<dbReference type="InterPro" id="IPR005841">
    <property type="entry name" value="Alpha-D-phosphohexomutase_SF"/>
</dbReference>
<protein>
    <recommendedName>
        <fullName evidence="11">Phosphoglucomutase</fullName>
        <ecNumber evidence="6">5.4.2.2</ecNumber>
    </recommendedName>
    <alternativeName>
        <fullName evidence="13">Alpha-phosphoglucomutase</fullName>
    </alternativeName>
    <alternativeName>
        <fullName evidence="12">Glucose phosphomutase</fullName>
    </alternativeName>
</protein>
<evidence type="ECO:0000256" key="10">
    <source>
        <dbReference type="ARBA" id="ARBA00023235"/>
    </source>
</evidence>
<dbReference type="Gene3D" id="3.30.310.50">
    <property type="entry name" value="Alpha-D-phosphohexomutase, C-terminal domain"/>
    <property type="match status" value="1"/>
</dbReference>
<dbReference type="InterPro" id="IPR005843">
    <property type="entry name" value="A-D-PHexomutase_C"/>
</dbReference>
<name>A0A6I3SNV2_HELMO</name>
<evidence type="ECO:0000256" key="14">
    <source>
        <dbReference type="RuleBase" id="RU004326"/>
    </source>
</evidence>
<dbReference type="InterPro" id="IPR005846">
    <property type="entry name" value="A-D-PHexomutase_a/b/a-III"/>
</dbReference>
<dbReference type="PANTHER" id="PTHR45745:SF1">
    <property type="entry name" value="PHOSPHOGLUCOMUTASE 2B-RELATED"/>
    <property type="match status" value="1"/>
</dbReference>
<comment type="similarity">
    <text evidence="5 14">Belongs to the phosphohexose mutase family.</text>
</comment>
<dbReference type="Pfam" id="PF00408">
    <property type="entry name" value="PGM_PMM_IV"/>
    <property type="match status" value="1"/>
</dbReference>
<feature type="domain" description="Alpha-D-phosphohexomutase alpha/beta/alpha" evidence="16">
    <location>
        <begin position="3"/>
        <end position="135"/>
    </location>
</feature>
<evidence type="ECO:0000256" key="11">
    <source>
        <dbReference type="ARBA" id="ARBA00039995"/>
    </source>
</evidence>
<organism evidence="19 20">
    <name type="scientific">Heliobacterium mobile</name>
    <name type="common">Heliobacillus mobilis</name>
    <dbReference type="NCBI Taxonomy" id="28064"/>
    <lineage>
        <taxon>Bacteria</taxon>
        <taxon>Bacillati</taxon>
        <taxon>Bacillota</taxon>
        <taxon>Clostridia</taxon>
        <taxon>Eubacteriales</taxon>
        <taxon>Heliobacteriaceae</taxon>
        <taxon>Heliobacterium</taxon>
    </lineage>
</organism>
<evidence type="ECO:0000256" key="8">
    <source>
        <dbReference type="ARBA" id="ARBA00022723"/>
    </source>
</evidence>
<comment type="caution">
    <text evidence="19">The sequence shown here is derived from an EMBL/GenBank/DDBJ whole genome shotgun (WGS) entry which is preliminary data.</text>
</comment>
<evidence type="ECO:0000256" key="1">
    <source>
        <dbReference type="ARBA" id="ARBA00000443"/>
    </source>
</evidence>
<dbReference type="EMBL" id="WNKU01000016">
    <property type="protein sequence ID" value="MTV49917.1"/>
    <property type="molecule type" value="Genomic_DNA"/>
</dbReference>
<dbReference type="SUPFAM" id="SSF55957">
    <property type="entry name" value="Phosphoglucomutase, C-terminal domain"/>
    <property type="match status" value="1"/>
</dbReference>
<dbReference type="InterPro" id="IPR005844">
    <property type="entry name" value="A-D-PHexomutase_a/b/a-I"/>
</dbReference>
<dbReference type="Pfam" id="PF02880">
    <property type="entry name" value="PGM_PMM_III"/>
    <property type="match status" value="1"/>
</dbReference>
<evidence type="ECO:0000256" key="7">
    <source>
        <dbReference type="ARBA" id="ARBA00022553"/>
    </source>
</evidence>
<evidence type="ECO:0000313" key="20">
    <source>
        <dbReference type="Proteomes" id="UP000430670"/>
    </source>
</evidence>
<dbReference type="GO" id="GO:0004614">
    <property type="term" value="F:phosphoglucomutase activity"/>
    <property type="evidence" value="ECO:0007669"/>
    <property type="project" value="UniProtKB-EC"/>
</dbReference>
<evidence type="ECO:0000256" key="12">
    <source>
        <dbReference type="ARBA" id="ARBA00041398"/>
    </source>
</evidence>
<evidence type="ECO:0000256" key="5">
    <source>
        <dbReference type="ARBA" id="ARBA00010231"/>
    </source>
</evidence>
<dbReference type="Gene3D" id="3.40.120.10">
    <property type="entry name" value="Alpha-D-Glucose-1,6-Bisphosphate, subunit A, domain 3"/>
    <property type="match status" value="3"/>
</dbReference>
<evidence type="ECO:0000313" key="19">
    <source>
        <dbReference type="EMBL" id="MTV49917.1"/>
    </source>
</evidence>
<dbReference type="PANTHER" id="PTHR45745">
    <property type="entry name" value="PHOSPHOMANNOMUTASE 45A"/>
    <property type="match status" value="1"/>
</dbReference>
<dbReference type="OrthoDB" id="9806956at2"/>
<keyword evidence="10" id="KW-0413">Isomerase</keyword>
<dbReference type="RefSeq" id="WP_155477013.1">
    <property type="nucleotide sequence ID" value="NZ_WNKU01000016.1"/>
</dbReference>
<dbReference type="PRINTS" id="PR00509">
    <property type="entry name" value="PGMPMM"/>
</dbReference>
<dbReference type="InterPro" id="IPR036900">
    <property type="entry name" value="A-D-PHexomutase_C_sf"/>
</dbReference>
<evidence type="ECO:0000259" key="17">
    <source>
        <dbReference type="Pfam" id="PF02879"/>
    </source>
</evidence>
<evidence type="ECO:0000256" key="2">
    <source>
        <dbReference type="ARBA" id="ARBA00001946"/>
    </source>
</evidence>
<keyword evidence="7" id="KW-0597">Phosphoprotein</keyword>
<dbReference type="GO" id="GO:0008973">
    <property type="term" value="F:phosphopentomutase activity"/>
    <property type="evidence" value="ECO:0007669"/>
    <property type="project" value="TreeGrafter"/>
</dbReference>
<dbReference type="InterPro" id="IPR005845">
    <property type="entry name" value="A-D-PHexomutase_a/b/a-II"/>
</dbReference>
<dbReference type="AlphaFoldDB" id="A0A6I3SNV2"/>
<reference evidence="19 20" key="1">
    <citation type="submission" date="2019-11" db="EMBL/GenBank/DDBJ databases">
        <title>Whole-genome sequence of a the green, strictly anaerobic photosynthetic bacterium Heliobacillus mobilis DSM 6151.</title>
        <authorList>
            <person name="Kyndt J.A."/>
            <person name="Meyer T.E."/>
        </authorList>
    </citation>
    <scope>NUCLEOTIDE SEQUENCE [LARGE SCALE GENOMIC DNA]</scope>
    <source>
        <strain evidence="19 20">DSM 6151</strain>
    </source>
</reference>
<dbReference type="GO" id="GO:0000287">
    <property type="term" value="F:magnesium ion binding"/>
    <property type="evidence" value="ECO:0007669"/>
    <property type="project" value="InterPro"/>
</dbReference>
<dbReference type="GO" id="GO:0006166">
    <property type="term" value="P:purine ribonucleoside salvage"/>
    <property type="evidence" value="ECO:0007669"/>
    <property type="project" value="TreeGrafter"/>
</dbReference>
<proteinExistence type="inferred from homology"/>
<accession>A0A6I3SNV2</accession>